<evidence type="ECO:0000313" key="3">
    <source>
        <dbReference type="EMBL" id="KAK0494108.1"/>
    </source>
</evidence>
<reference evidence="3" key="1">
    <citation type="submission" date="2023-06" db="EMBL/GenBank/DDBJ databases">
        <authorList>
            <consortium name="Lawrence Berkeley National Laboratory"/>
            <person name="Ahrendt S."/>
            <person name="Sahu N."/>
            <person name="Indic B."/>
            <person name="Wong-Bajracharya J."/>
            <person name="Merenyi Z."/>
            <person name="Ke H.-M."/>
            <person name="Monk M."/>
            <person name="Kocsube S."/>
            <person name="Drula E."/>
            <person name="Lipzen A."/>
            <person name="Balint B."/>
            <person name="Henrissat B."/>
            <person name="Andreopoulos B."/>
            <person name="Martin F.M."/>
            <person name="Harder C.B."/>
            <person name="Rigling D."/>
            <person name="Ford K.L."/>
            <person name="Foster G.D."/>
            <person name="Pangilinan J."/>
            <person name="Papanicolaou A."/>
            <person name="Barry K."/>
            <person name="LaButti K."/>
            <person name="Viragh M."/>
            <person name="Koriabine M."/>
            <person name="Yan M."/>
            <person name="Riley R."/>
            <person name="Champramary S."/>
            <person name="Plett K.L."/>
            <person name="Tsai I.J."/>
            <person name="Slot J."/>
            <person name="Sipos G."/>
            <person name="Plett J."/>
            <person name="Nagy L.G."/>
            <person name="Grigoriev I.V."/>
        </authorList>
    </citation>
    <scope>NUCLEOTIDE SEQUENCE</scope>
    <source>
        <strain evidence="3">HWK02</strain>
    </source>
</reference>
<keyword evidence="4" id="KW-1185">Reference proteome</keyword>
<keyword evidence="2" id="KW-0472">Membrane</keyword>
<name>A0AA39Q3F1_9AGAR</name>
<evidence type="ECO:0000313" key="4">
    <source>
        <dbReference type="Proteomes" id="UP001175228"/>
    </source>
</evidence>
<gene>
    <name evidence="3" type="ORF">EDD18DRAFT_382532</name>
</gene>
<feature type="transmembrane region" description="Helical" evidence="2">
    <location>
        <begin position="95"/>
        <end position="119"/>
    </location>
</feature>
<dbReference type="AlphaFoldDB" id="A0AA39Q3F1"/>
<dbReference type="Proteomes" id="UP001175228">
    <property type="component" value="Unassembled WGS sequence"/>
</dbReference>
<dbReference type="EMBL" id="JAUEPU010000022">
    <property type="protein sequence ID" value="KAK0494108.1"/>
    <property type="molecule type" value="Genomic_DNA"/>
</dbReference>
<evidence type="ECO:0000256" key="1">
    <source>
        <dbReference type="SAM" id="MobiDB-lite"/>
    </source>
</evidence>
<accession>A0AA39Q3F1</accession>
<keyword evidence="2" id="KW-1133">Transmembrane helix</keyword>
<feature type="region of interest" description="Disordered" evidence="1">
    <location>
        <begin position="1"/>
        <end position="38"/>
    </location>
</feature>
<comment type="caution">
    <text evidence="3">The sequence shown here is derived from an EMBL/GenBank/DDBJ whole genome shotgun (WGS) entry which is preliminary data.</text>
</comment>
<protein>
    <submittedName>
        <fullName evidence="3">Uncharacterized protein</fullName>
    </submittedName>
</protein>
<organism evidence="3 4">
    <name type="scientific">Armillaria luteobubalina</name>
    <dbReference type="NCBI Taxonomy" id="153913"/>
    <lineage>
        <taxon>Eukaryota</taxon>
        <taxon>Fungi</taxon>
        <taxon>Dikarya</taxon>
        <taxon>Basidiomycota</taxon>
        <taxon>Agaricomycotina</taxon>
        <taxon>Agaricomycetes</taxon>
        <taxon>Agaricomycetidae</taxon>
        <taxon>Agaricales</taxon>
        <taxon>Marasmiineae</taxon>
        <taxon>Physalacriaceae</taxon>
        <taxon>Armillaria</taxon>
    </lineage>
</organism>
<feature type="transmembrane region" description="Helical" evidence="2">
    <location>
        <begin position="43"/>
        <end position="66"/>
    </location>
</feature>
<keyword evidence="2" id="KW-0812">Transmembrane</keyword>
<proteinExistence type="predicted"/>
<evidence type="ECO:0000256" key="2">
    <source>
        <dbReference type="SAM" id="Phobius"/>
    </source>
</evidence>
<sequence>MSGRQLREPTPCSDDSLPPYEAEDRLPPAYSSQRRQGPPSRYLCLWGILCPLLWAIGALVLCFPLRHVFPCLFSLRRQSIDDAVSTRVRRNEVQWASACLTLTGVLLFIGAFIFVINYCD</sequence>